<gene>
    <name evidence="1" type="ORF">ACFSTE_14765</name>
</gene>
<dbReference type="RefSeq" id="WP_176027066.1">
    <property type="nucleotide sequence ID" value="NZ_JBHSJV010000001.1"/>
</dbReference>
<protein>
    <recommendedName>
        <fullName evidence="3">Curlin associated repeat-containing protein</fullName>
    </recommendedName>
</protein>
<proteinExistence type="predicted"/>
<accession>A0ABW5NBX4</accession>
<evidence type="ECO:0000313" key="1">
    <source>
        <dbReference type="EMBL" id="MFD2592098.1"/>
    </source>
</evidence>
<reference evidence="2" key="1">
    <citation type="journal article" date="2019" name="Int. J. Syst. Evol. Microbiol.">
        <title>The Global Catalogue of Microorganisms (GCM) 10K type strain sequencing project: providing services to taxonomists for standard genome sequencing and annotation.</title>
        <authorList>
            <consortium name="The Broad Institute Genomics Platform"/>
            <consortium name="The Broad Institute Genome Sequencing Center for Infectious Disease"/>
            <person name="Wu L."/>
            <person name="Ma J."/>
        </authorList>
    </citation>
    <scope>NUCLEOTIDE SEQUENCE [LARGE SCALE GENOMIC DNA]</scope>
    <source>
        <strain evidence="2">KCTC 42423</strain>
    </source>
</reference>
<name>A0ABW5NBX4_9FLAO</name>
<evidence type="ECO:0000313" key="2">
    <source>
        <dbReference type="Proteomes" id="UP001597459"/>
    </source>
</evidence>
<organism evidence="1 2">
    <name type="scientific">Aquimarina hainanensis</name>
    <dbReference type="NCBI Taxonomy" id="1578017"/>
    <lineage>
        <taxon>Bacteria</taxon>
        <taxon>Pseudomonadati</taxon>
        <taxon>Bacteroidota</taxon>
        <taxon>Flavobacteriia</taxon>
        <taxon>Flavobacteriales</taxon>
        <taxon>Flavobacteriaceae</taxon>
        <taxon>Aquimarina</taxon>
    </lineage>
</organism>
<dbReference type="EMBL" id="JBHULX010000030">
    <property type="protein sequence ID" value="MFD2592098.1"/>
    <property type="molecule type" value="Genomic_DNA"/>
</dbReference>
<dbReference type="Proteomes" id="UP001597459">
    <property type="component" value="Unassembled WGS sequence"/>
</dbReference>
<keyword evidence="2" id="KW-1185">Reference proteome</keyword>
<sequence>MKRTQLLWMIPFFSIHFLVAQEESSSDTQQTYRDFVVFSQADQLRQYTNSQQTNAVFIQQIGDKNTILSNIQSNSSLISIVQKGNENDISIREQADRTEKELTQLGNRNSIEEIGFNAGLVTKSEVLQQGSELKFRRYGSNSLSKDMKVKMTGTDKTIIIRNF</sequence>
<comment type="caution">
    <text evidence="1">The sequence shown here is derived from an EMBL/GenBank/DDBJ whole genome shotgun (WGS) entry which is preliminary data.</text>
</comment>
<evidence type="ECO:0008006" key="3">
    <source>
        <dbReference type="Google" id="ProtNLM"/>
    </source>
</evidence>